<dbReference type="SUPFAM" id="SSF51905">
    <property type="entry name" value="FAD/NAD(P)-binding domain"/>
    <property type="match status" value="1"/>
</dbReference>
<evidence type="ECO:0000313" key="6">
    <source>
        <dbReference type="Proteomes" id="UP001497392"/>
    </source>
</evidence>
<dbReference type="InterPro" id="IPR002938">
    <property type="entry name" value="FAD-bd"/>
</dbReference>
<dbReference type="PANTHER" id="PTHR45934:SF9">
    <property type="entry name" value="FAD_NAD(P)-BINDING OXIDOREDUCTASE FAMILY PROTEIN"/>
    <property type="match status" value="1"/>
</dbReference>
<comment type="caution">
    <text evidence="5">The sequence shown here is derived from an EMBL/GenBank/DDBJ whole genome shotgun (WGS) entry which is preliminary data.</text>
</comment>
<accession>A0ABP1G7D4</accession>
<dbReference type="Gene3D" id="3.50.50.60">
    <property type="entry name" value="FAD/NAD(P)-binding domain"/>
    <property type="match status" value="1"/>
</dbReference>
<evidence type="ECO:0000313" key="5">
    <source>
        <dbReference type="EMBL" id="CAL5228140.1"/>
    </source>
</evidence>
<dbReference type="Proteomes" id="UP001497392">
    <property type="component" value="Unassembled WGS sequence"/>
</dbReference>
<evidence type="ECO:0000256" key="1">
    <source>
        <dbReference type="ARBA" id="ARBA00023002"/>
    </source>
</evidence>
<keyword evidence="1" id="KW-0560">Oxidoreductase</keyword>
<keyword evidence="6" id="KW-1185">Reference proteome</keyword>
<name>A0ABP1G7D4_9CHLO</name>
<sequence length="431" mass="47368">MHKFPERDVIIVGGGYGALSAALALHRVGVSSLVLERASSARQEGFSIGAFSNAWRALEELGVADDVRKGHLSQERVNFADSHEVVYRTFKIKELPPPEGLKENELRVIRRIAVPTAMSKALPKDTIQYGCEIASASVTPTGAEVELAGGQKLTAKMVILADGVHSKTAAKYHKMPLNILKIGGWRGMADLDCEKQETATATFSNGANARTGTIPVIYDAERKKMTWYYFMAASMTPAEMKSYKTIDEHKAGMHKHMKGWNSPHLKRLIAATEPDALLLSHIYQRQVQPGQPWFEGCLTGVGDCAHATRPDLGQGGAMAIEDGVELGIFIGEAMESAGKPFHELTPTQIGAALRDYEMLRSHRVCHIISKSGFIGNLFLFMGFLPRWLSRFFLGWFLDPIGFLEHTRWAPHGSLRPLNLKKAANGSSTAEE</sequence>
<feature type="domain" description="FAD-binding" evidence="4">
    <location>
        <begin position="8"/>
        <end position="336"/>
    </location>
</feature>
<gene>
    <name evidence="5" type="primary">g11219</name>
    <name evidence="5" type="ORF">VP750_LOCUS10046</name>
</gene>
<evidence type="ECO:0000256" key="2">
    <source>
        <dbReference type="ARBA" id="ARBA00023033"/>
    </source>
</evidence>
<reference evidence="5 6" key="1">
    <citation type="submission" date="2024-06" db="EMBL/GenBank/DDBJ databases">
        <authorList>
            <person name="Kraege A."/>
            <person name="Thomma B."/>
        </authorList>
    </citation>
    <scope>NUCLEOTIDE SEQUENCE [LARGE SCALE GENOMIC DNA]</scope>
</reference>
<organism evidence="5 6">
    <name type="scientific">Coccomyxa viridis</name>
    <dbReference type="NCBI Taxonomy" id="1274662"/>
    <lineage>
        <taxon>Eukaryota</taxon>
        <taxon>Viridiplantae</taxon>
        <taxon>Chlorophyta</taxon>
        <taxon>core chlorophytes</taxon>
        <taxon>Trebouxiophyceae</taxon>
        <taxon>Trebouxiophyceae incertae sedis</taxon>
        <taxon>Coccomyxaceae</taxon>
        <taxon>Coccomyxa</taxon>
    </lineage>
</organism>
<dbReference type="InterPro" id="IPR036188">
    <property type="entry name" value="FAD/NAD-bd_sf"/>
</dbReference>
<evidence type="ECO:0000256" key="3">
    <source>
        <dbReference type="ARBA" id="ARBA00024018"/>
    </source>
</evidence>
<dbReference type="Pfam" id="PF01494">
    <property type="entry name" value="FAD_binding_3"/>
    <property type="match status" value="1"/>
</dbReference>
<dbReference type="EMBL" id="CAXHTA020000018">
    <property type="protein sequence ID" value="CAL5228140.1"/>
    <property type="molecule type" value="Genomic_DNA"/>
</dbReference>
<protein>
    <submittedName>
        <fullName evidence="5">G11219 protein</fullName>
    </submittedName>
</protein>
<dbReference type="PRINTS" id="PR00420">
    <property type="entry name" value="RNGMNOXGNASE"/>
</dbReference>
<comment type="similarity">
    <text evidence="3">Belongs to the 3-hydroxybenzoate 6-hydroxylase family.</text>
</comment>
<proteinExistence type="inferred from homology"/>
<evidence type="ECO:0000259" key="4">
    <source>
        <dbReference type="Pfam" id="PF01494"/>
    </source>
</evidence>
<dbReference type="PANTHER" id="PTHR45934">
    <property type="entry name" value="FAD/NAD(P)-BINDING OXIDOREDUCTASE FAMILY PROTEIN"/>
    <property type="match status" value="1"/>
</dbReference>
<dbReference type="InterPro" id="IPR044560">
    <property type="entry name" value="MOase"/>
</dbReference>
<keyword evidence="2" id="KW-0503">Monooxygenase</keyword>